<feature type="transmembrane region" description="Helical" evidence="9">
    <location>
        <begin position="344"/>
        <end position="367"/>
    </location>
</feature>
<dbReference type="eggNOG" id="KOG0682">
    <property type="taxonomic scope" value="Eukaryota"/>
</dbReference>
<feature type="transmembrane region" description="Helical" evidence="9">
    <location>
        <begin position="379"/>
        <end position="400"/>
    </location>
</feature>
<evidence type="ECO:0000256" key="2">
    <source>
        <dbReference type="ARBA" id="ARBA00005887"/>
    </source>
</evidence>
<feature type="transmembrane region" description="Helical" evidence="9">
    <location>
        <begin position="298"/>
        <end position="324"/>
    </location>
</feature>
<comment type="similarity">
    <text evidence="2">Belongs to the ammonia transporter channel (TC 1.A.11.2) family.</text>
</comment>
<evidence type="ECO:0000256" key="3">
    <source>
        <dbReference type="ARBA" id="ARBA00022448"/>
    </source>
</evidence>
<keyword evidence="7" id="KW-0924">Ammonia transport</keyword>
<protein>
    <recommendedName>
        <fullName evidence="10">Ammonium transporter AmtB-like domain-containing protein</fullName>
    </recommendedName>
</protein>
<dbReference type="GO" id="GO:0008519">
    <property type="term" value="F:ammonium channel activity"/>
    <property type="evidence" value="ECO:0007669"/>
    <property type="project" value="InterPro"/>
</dbReference>
<feature type="transmembrane region" description="Helical" evidence="9">
    <location>
        <begin position="127"/>
        <end position="145"/>
    </location>
</feature>
<evidence type="ECO:0000256" key="9">
    <source>
        <dbReference type="SAM" id="Phobius"/>
    </source>
</evidence>
<sequence length="588" mass="61964">MTDLSHATVRLSVDGSVLEYSWSDFAAAMQAKSVSATNSTTLNSFALQDTVDVLWILSCSMQILLHQFGLSFLASAASLPDSKSTGVIAVAVLLSYSFAFALSFGNGSFLGQDGFFLLGIPLTSPTWAFWVLQSTGALTMTSLVYHSLAHRIGRRPLYLYMLLLHGFVSPVLVHALWSSSGFVSSSNPLPSAFYGSAVVDYAGASSLHICAGMAVLVASCFSRDDVPASCNAPPVERLSADVMGDRSAKAHPSATAPSSPVDRESSLNHSIGSFLVFVAHFGLIHLSSPTLRGNCPDVVMASCVNLALSAAAGSVVCSILSLYFPTNHPMNHGLLGGLVAMSAAASTVLASHAVVIGAISGLVFVAVSTWTRHGRLNDALDAIAIHLGNGIWAVVAAGMFSYGDRIALANTCTFAAATTPALRRVNDTSLNRLNKTGGCEHSMWEGCGRQIGANIVWTIVVLLFVSFMCSLVCVPHYLKGRWAATSDTYPPLPFDPLYDVDEFCPTDDDNATPWSYHVGVQSPRGQPAVHGMSPAGSSPSSDGMSSPLALLCGDPLQSSIERRYRFSLSTSYPSNAAISNHGPSSTMS</sequence>
<dbReference type="InterPro" id="IPR024041">
    <property type="entry name" value="NH4_transpt_AmtB-like_dom"/>
</dbReference>
<dbReference type="RefSeq" id="XP_008864826.1">
    <property type="nucleotide sequence ID" value="XM_008866604.1"/>
</dbReference>
<dbReference type="PANTHER" id="PTHR11730:SF6">
    <property type="entry name" value="AMMONIUM TRANSPORTER"/>
    <property type="match status" value="1"/>
</dbReference>
<feature type="domain" description="Ammonium transporter AmtB-like" evidence="10">
    <location>
        <begin position="264"/>
        <end position="464"/>
    </location>
</feature>
<evidence type="ECO:0000256" key="1">
    <source>
        <dbReference type="ARBA" id="ARBA00004141"/>
    </source>
</evidence>
<feature type="domain" description="Ammonium transporter AmtB-like" evidence="10">
    <location>
        <begin position="55"/>
        <end position="221"/>
    </location>
</feature>
<evidence type="ECO:0000256" key="5">
    <source>
        <dbReference type="ARBA" id="ARBA00022989"/>
    </source>
</evidence>
<feature type="region of interest" description="Disordered" evidence="8">
    <location>
        <begin position="525"/>
        <end position="545"/>
    </location>
</feature>
<dbReference type="Gene3D" id="1.10.3430.10">
    <property type="entry name" value="Ammonium transporter AmtB like domains"/>
    <property type="match status" value="1"/>
</dbReference>
<evidence type="ECO:0000259" key="10">
    <source>
        <dbReference type="Pfam" id="PF00909"/>
    </source>
</evidence>
<evidence type="ECO:0000313" key="11">
    <source>
        <dbReference type="EMBL" id="ETW06751.1"/>
    </source>
</evidence>
<dbReference type="EMBL" id="KI913955">
    <property type="protein sequence ID" value="ETW06751.1"/>
    <property type="molecule type" value="Genomic_DNA"/>
</dbReference>
<feature type="transmembrane region" description="Helical" evidence="9">
    <location>
        <begin position="86"/>
        <end position="107"/>
    </location>
</feature>
<name>A0A024UJX1_9STRA</name>
<gene>
    <name evidence="11" type="ORF">H310_02913</name>
</gene>
<organism evidence="11">
    <name type="scientific">Aphanomyces invadans</name>
    <dbReference type="NCBI Taxonomy" id="157072"/>
    <lineage>
        <taxon>Eukaryota</taxon>
        <taxon>Sar</taxon>
        <taxon>Stramenopiles</taxon>
        <taxon>Oomycota</taxon>
        <taxon>Saprolegniomycetes</taxon>
        <taxon>Saprolegniales</taxon>
        <taxon>Verrucalvaceae</taxon>
        <taxon>Aphanomyces</taxon>
    </lineage>
</organism>
<dbReference type="GeneID" id="20079963"/>
<feature type="transmembrane region" description="Helical" evidence="9">
    <location>
        <begin position="157"/>
        <end position="177"/>
    </location>
</feature>
<keyword evidence="5 9" id="KW-1133">Transmembrane helix</keyword>
<feature type="transmembrane region" description="Helical" evidence="9">
    <location>
        <begin position="451"/>
        <end position="474"/>
    </location>
</feature>
<dbReference type="Pfam" id="PF00909">
    <property type="entry name" value="Ammonium_transp"/>
    <property type="match status" value="2"/>
</dbReference>
<dbReference type="AlphaFoldDB" id="A0A024UJX1"/>
<feature type="compositionally biased region" description="Low complexity" evidence="8">
    <location>
        <begin position="531"/>
        <end position="545"/>
    </location>
</feature>
<accession>A0A024UJX1</accession>
<evidence type="ECO:0000256" key="4">
    <source>
        <dbReference type="ARBA" id="ARBA00022692"/>
    </source>
</evidence>
<dbReference type="GO" id="GO:0005886">
    <property type="term" value="C:plasma membrane"/>
    <property type="evidence" value="ECO:0007669"/>
    <property type="project" value="TreeGrafter"/>
</dbReference>
<reference evidence="11" key="1">
    <citation type="submission" date="2013-12" db="EMBL/GenBank/DDBJ databases">
        <title>The Genome Sequence of Aphanomyces invadans NJM9701.</title>
        <authorList>
            <consortium name="The Broad Institute Genomics Platform"/>
            <person name="Russ C."/>
            <person name="Tyler B."/>
            <person name="van West P."/>
            <person name="Dieguez-Uribeondo J."/>
            <person name="Young S.K."/>
            <person name="Zeng Q."/>
            <person name="Gargeya S."/>
            <person name="Fitzgerald M."/>
            <person name="Abouelleil A."/>
            <person name="Alvarado L."/>
            <person name="Chapman S.B."/>
            <person name="Gainer-Dewar J."/>
            <person name="Goldberg J."/>
            <person name="Griggs A."/>
            <person name="Gujja S."/>
            <person name="Hansen M."/>
            <person name="Howarth C."/>
            <person name="Imamovic A."/>
            <person name="Ireland A."/>
            <person name="Larimer J."/>
            <person name="McCowan C."/>
            <person name="Murphy C."/>
            <person name="Pearson M."/>
            <person name="Poon T.W."/>
            <person name="Priest M."/>
            <person name="Roberts A."/>
            <person name="Saif S."/>
            <person name="Shea T."/>
            <person name="Sykes S."/>
            <person name="Wortman J."/>
            <person name="Nusbaum C."/>
            <person name="Birren B."/>
        </authorList>
    </citation>
    <scope>NUCLEOTIDE SEQUENCE [LARGE SCALE GENOMIC DNA]</scope>
    <source>
        <strain evidence="11">NJM9701</strain>
    </source>
</reference>
<dbReference type="PANTHER" id="PTHR11730">
    <property type="entry name" value="AMMONIUM TRANSPORTER"/>
    <property type="match status" value="1"/>
</dbReference>
<keyword evidence="3" id="KW-0813">Transport</keyword>
<comment type="subcellular location">
    <subcellularLocation>
        <location evidence="1">Membrane</location>
        <topology evidence="1">Multi-pass membrane protein</topology>
    </subcellularLocation>
</comment>
<dbReference type="VEuPathDB" id="FungiDB:H310_02913"/>
<evidence type="ECO:0000256" key="8">
    <source>
        <dbReference type="SAM" id="MobiDB-lite"/>
    </source>
</evidence>
<dbReference type="SUPFAM" id="SSF111352">
    <property type="entry name" value="Ammonium transporter"/>
    <property type="match status" value="1"/>
</dbReference>
<proteinExistence type="inferred from homology"/>
<evidence type="ECO:0000256" key="6">
    <source>
        <dbReference type="ARBA" id="ARBA00023136"/>
    </source>
</evidence>
<keyword evidence="4 9" id="KW-0812">Transmembrane</keyword>
<dbReference type="STRING" id="157072.A0A024UJX1"/>
<dbReference type="GO" id="GO:0097272">
    <property type="term" value="P:ammonium homeostasis"/>
    <property type="evidence" value="ECO:0007669"/>
    <property type="project" value="TreeGrafter"/>
</dbReference>
<dbReference type="OrthoDB" id="534912at2759"/>
<keyword evidence="6 9" id="KW-0472">Membrane</keyword>
<evidence type="ECO:0000256" key="7">
    <source>
        <dbReference type="ARBA" id="ARBA00023177"/>
    </source>
</evidence>
<dbReference type="InterPro" id="IPR029020">
    <property type="entry name" value="Ammonium/urea_transptr"/>
</dbReference>